<accession>A0ABV4TX93</accession>
<dbReference type="RefSeq" id="WP_373655961.1">
    <property type="nucleotide sequence ID" value="NZ_JBGUAW010000006.1"/>
</dbReference>
<proteinExistence type="predicted"/>
<comment type="caution">
    <text evidence="1">The sequence shown here is derived from an EMBL/GenBank/DDBJ whole genome shotgun (WGS) entry which is preliminary data.</text>
</comment>
<organism evidence="1 2">
    <name type="scientific">Thiohalorhabdus methylotrophus</name>
    <dbReference type="NCBI Taxonomy" id="3242694"/>
    <lineage>
        <taxon>Bacteria</taxon>
        <taxon>Pseudomonadati</taxon>
        <taxon>Pseudomonadota</taxon>
        <taxon>Gammaproteobacteria</taxon>
        <taxon>Thiohalorhabdales</taxon>
        <taxon>Thiohalorhabdaceae</taxon>
        <taxon>Thiohalorhabdus</taxon>
    </lineage>
</organism>
<evidence type="ECO:0000313" key="1">
    <source>
        <dbReference type="EMBL" id="MFA9461175.1"/>
    </source>
</evidence>
<reference evidence="1 2" key="1">
    <citation type="submission" date="2024-08" db="EMBL/GenBank/DDBJ databases">
        <title>Whole-genome sequencing of halo(alkali)philic microorganisms from hypersaline lakes.</title>
        <authorList>
            <person name="Sorokin D.Y."/>
            <person name="Merkel A.Y."/>
            <person name="Messina E."/>
            <person name="Yakimov M."/>
        </authorList>
    </citation>
    <scope>NUCLEOTIDE SEQUENCE [LARGE SCALE GENOMIC DNA]</scope>
    <source>
        <strain evidence="1 2">Cl-TMA</strain>
    </source>
</reference>
<dbReference type="Gene3D" id="3.30.460.10">
    <property type="entry name" value="Beta Polymerase, domain 2"/>
    <property type="match status" value="1"/>
</dbReference>
<dbReference type="EMBL" id="JBGUAW010000006">
    <property type="protein sequence ID" value="MFA9461175.1"/>
    <property type="molecule type" value="Genomic_DNA"/>
</dbReference>
<gene>
    <name evidence="1" type="ORF">ACERLL_10095</name>
</gene>
<name>A0ABV4TX93_9GAMM</name>
<dbReference type="InterPro" id="IPR043519">
    <property type="entry name" value="NT_sf"/>
</dbReference>
<evidence type="ECO:0000313" key="2">
    <source>
        <dbReference type="Proteomes" id="UP001575181"/>
    </source>
</evidence>
<protein>
    <submittedName>
        <fullName evidence="1">Nucleotidyltransferase domain-containing protein</fullName>
    </submittedName>
</protein>
<keyword evidence="2" id="KW-1185">Reference proteome</keyword>
<sequence>MGDAPIATAPGAVIPQRVRSVARHAAQALRKELGMEARILWFSAWPRGEARTGAPIELAIESPSLLDTRALSRARERVEALDTLYSFNVVDLDQTEAARRERMQREGMEL</sequence>
<dbReference type="Proteomes" id="UP001575181">
    <property type="component" value="Unassembled WGS sequence"/>
</dbReference>